<dbReference type="PANTHER" id="PTHR22761:SF5">
    <property type="entry name" value="CHARGED MULTIVESICULAR BODY PROTEIN 6"/>
    <property type="match status" value="1"/>
</dbReference>
<feature type="coiled-coil region" evidence="7">
    <location>
        <begin position="13"/>
        <end position="47"/>
    </location>
</feature>
<comment type="subcellular location">
    <subcellularLocation>
        <location evidence="1">Endosome membrane</location>
    </subcellularLocation>
</comment>
<accession>A0A1R1Y6U2</accession>
<evidence type="ECO:0000256" key="7">
    <source>
        <dbReference type="SAM" id="Coils"/>
    </source>
</evidence>
<dbReference type="Pfam" id="PF03357">
    <property type="entry name" value="Snf7"/>
    <property type="match status" value="1"/>
</dbReference>
<comment type="similarity">
    <text evidence="2">Belongs to the SNF7 family.</text>
</comment>
<dbReference type="AlphaFoldDB" id="A0A1R1Y6U2"/>
<gene>
    <name evidence="8" type="ORF">AYI69_g5318</name>
</gene>
<keyword evidence="9" id="KW-1185">Reference proteome</keyword>
<dbReference type="GO" id="GO:0006900">
    <property type="term" value="P:vesicle budding from membrane"/>
    <property type="evidence" value="ECO:0007669"/>
    <property type="project" value="TreeGrafter"/>
</dbReference>
<dbReference type="InterPro" id="IPR005024">
    <property type="entry name" value="Snf7_fam"/>
</dbReference>
<evidence type="ECO:0000256" key="2">
    <source>
        <dbReference type="ARBA" id="ARBA00006190"/>
    </source>
</evidence>
<dbReference type="OrthoDB" id="441172at2759"/>
<protein>
    <submittedName>
        <fullName evidence="8">Charged multivesicular body protein 6</fullName>
    </submittedName>
</protein>
<proteinExistence type="inferred from homology"/>
<evidence type="ECO:0000256" key="1">
    <source>
        <dbReference type="ARBA" id="ARBA00004608"/>
    </source>
</evidence>
<dbReference type="GO" id="GO:0015031">
    <property type="term" value="P:protein transport"/>
    <property type="evidence" value="ECO:0007669"/>
    <property type="project" value="UniProtKB-KW"/>
</dbReference>
<keyword evidence="3" id="KW-0813">Transport</keyword>
<dbReference type="GO" id="GO:0000815">
    <property type="term" value="C:ESCRT III complex"/>
    <property type="evidence" value="ECO:0007669"/>
    <property type="project" value="TreeGrafter"/>
</dbReference>
<name>A0A1R1Y6U2_9FUNG</name>
<organism evidence="8 9">
    <name type="scientific">Smittium culicis</name>
    <dbReference type="NCBI Taxonomy" id="133412"/>
    <lineage>
        <taxon>Eukaryota</taxon>
        <taxon>Fungi</taxon>
        <taxon>Fungi incertae sedis</taxon>
        <taxon>Zoopagomycota</taxon>
        <taxon>Kickxellomycotina</taxon>
        <taxon>Harpellomycetes</taxon>
        <taxon>Harpellales</taxon>
        <taxon>Legeriomycetaceae</taxon>
        <taxon>Smittium</taxon>
    </lineage>
</organism>
<keyword evidence="4" id="KW-0967">Endosome</keyword>
<reference evidence="9" key="1">
    <citation type="submission" date="2017-01" db="EMBL/GenBank/DDBJ databases">
        <authorList>
            <person name="Wang Y."/>
            <person name="White M."/>
            <person name="Kvist S."/>
            <person name="Moncalvo J.-M."/>
        </authorList>
    </citation>
    <scope>NUCLEOTIDE SEQUENCE [LARGE SCALE GENOMIC DNA]</scope>
    <source>
        <strain evidence="9">ID-206-W2</strain>
    </source>
</reference>
<comment type="caution">
    <text evidence="8">The sequence shown here is derived from an EMBL/GenBank/DDBJ whole genome shotgun (WGS) entry which is preliminary data.</text>
</comment>
<evidence type="ECO:0000313" key="9">
    <source>
        <dbReference type="Proteomes" id="UP000187429"/>
    </source>
</evidence>
<evidence type="ECO:0000256" key="5">
    <source>
        <dbReference type="ARBA" id="ARBA00022927"/>
    </source>
</evidence>
<feature type="non-terminal residue" evidence="8">
    <location>
        <position position="75"/>
    </location>
</feature>
<dbReference type="PANTHER" id="PTHR22761">
    <property type="entry name" value="CHARGED MULTIVESICULAR BODY PROTEIN"/>
    <property type="match status" value="1"/>
</dbReference>
<keyword evidence="7" id="KW-0175">Coiled coil</keyword>
<dbReference type="Proteomes" id="UP000187429">
    <property type="component" value="Unassembled WGS sequence"/>
</dbReference>
<evidence type="ECO:0000256" key="6">
    <source>
        <dbReference type="ARBA" id="ARBA00023136"/>
    </source>
</evidence>
<evidence type="ECO:0000313" key="8">
    <source>
        <dbReference type="EMBL" id="OMJ22593.1"/>
    </source>
</evidence>
<evidence type="ECO:0000256" key="3">
    <source>
        <dbReference type="ARBA" id="ARBA00022448"/>
    </source>
</evidence>
<evidence type="ECO:0000256" key="4">
    <source>
        <dbReference type="ARBA" id="ARBA00022753"/>
    </source>
</evidence>
<dbReference type="GO" id="GO:0005771">
    <property type="term" value="C:multivesicular body"/>
    <property type="evidence" value="ECO:0007669"/>
    <property type="project" value="TreeGrafter"/>
</dbReference>
<dbReference type="GO" id="GO:0032511">
    <property type="term" value="P:late endosome to vacuole transport via multivesicular body sorting pathway"/>
    <property type="evidence" value="ECO:0007669"/>
    <property type="project" value="TreeGrafter"/>
</dbReference>
<keyword evidence="5" id="KW-0653">Protein transport</keyword>
<sequence>MGSASSKTKITAQDKAILDIKSQRDKLQQYQKRILKVTEREKQIAAECLEAGNREKALLALRKKKYQEQLIAKTN</sequence>
<keyword evidence="6" id="KW-0472">Membrane</keyword>
<dbReference type="EMBL" id="LSSM01002216">
    <property type="protein sequence ID" value="OMJ22593.1"/>
    <property type="molecule type" value="Genomic_DNA"/>
</dbReference>